<keyword evidence="3 8" id="KW-0812">Transmembrane</keyword>
<keyword evidence="4 10" id="KW-1133">Transmembrane helix</keyword>
<dbReference type="InterPro" id="IPR003280">
    <property type="entry name" value="2pore_dom_K_chnl"/>
</dbReference>
<evidence type="ECO:0000256" key="8">
    <source>
        <dbReference type="RuleBase" id="RU003857"/>
    </source>
</evidence>
<accession>A0AA36GIN3</accession>
<evidence type="ECO:0000256" key="5">
    <source>
        <dbReference type="ARBA" id="ARBA00023065"/>
    </source>
</evidence>
<evidence type="ECO:0000256" key="2">
    <source>
        <dbReference type="ARBA" id="ARBA00022448"/>
    </source>
</evidence>
<evidence type="ECO:0000256" key="9">
    <source>
        <dbReference type="SAM" id="MobiDB-lite"/>
    </source>
</evidence>
<keyword evidence="6 10" id="KW-0472">Membrane</keyword>
<dbReference type="PANTHER" id="PTHR11003">
    <property type="entry name" value="POTASSIUM CHANNEL, SUBFAMILY K"/>
    <property type="match status" value="1"/>
</dbReference>
<reference evidence="12" key="1">
    <citation type="submission" date="2023-07" db="EMBL/GenBank/DDBJ databases">
        <authorList>
            <consortium name="CYATHOMIX"/>
        </authorList>
    </citation>
    <scope>NUCLEOTIDE SEQUENCE</scope>
    <source>
        <strain evidence="12">N/A</strain>
    </source>
</reference>
<feature type="transmembrane region" description="Helical" evidence="10">
    <location>
        <begin position="276"/>
        <end position="296"/>
    </location>
</feature>
<evidence type="ECO:0000256" key="6">
    <source>
        <dbReference type="ARBA" id="ARBA00023136"/>
    </source>
</evidence>
<keyword evidence="7 8" id="KW-0407">Ion channel</keyword>
<dbReference type="PANTHER" id="PTHR11003:SF156">
    <property type="entry name" value="POTASSIUM CHANNEL DOMAIN-CONTAINING PROTEIN"/>
    <property type="match status" value="1"/>
</dbReference>
<keyword evidence="2 8" id="KW-0813">Transport</keyword>
<feature type="domain" description="Potassium channel" evidence="11">
    <location>
        <begin position="287"/>
        <end position="355"/>
    </location>
</feature>
<dbReference type="InterPro" id="IPR013099">
    <property type="entry name" value="K_chnl_dom"/>
</dbReference>
<proteinExistence type="inferred from homology"/>
<feature type="transmembrane region" description="Helical" evidence="10">
    <location>
        <begin position="107"/>
        <end position="131"/>
    </location>
</feature>
<keyword evidence="5 8" id="KW-0406">Ion transport</keyword>
<dbReference type="GO" id="GO:0015271">
    <property type="term" value="F:outward rectifier potassium channel activity"/>
    <property type="evidence" value="ECO:0007669"/>
    <property type="project" value="TreeGrafter"/>
</dbReference>
<dbReference type="Proteomes" id="UP001176961">
    <property type="component" value="Unassembled WGS sequence"/>
</dbReference>
<dbReference type="PRINTS" id="PR01333">
    <property type="entry name" value="2POREKCHANEL"/>
</dbReference>
<evidence type="ECO:0000256" key="10">
    <source>
        <dbReference type="SAM" id="Phobius"/>
    </source>
</evidence>
<evidence type="ECO:0000313" key="12">
    <source>
        <dbReference type="EMBL" id="CAJ0593350.1"/>
    </source>
</evidence>
<dbReference type="EMBL" id="CATQJL010000112">
    <property type="protein sequence ID" value="CAJ0593350.1"/>
    <property type="molecule type" value="Genomic_DNA"/>
</dbReference>
<feature type="transmembrane region" description="Helical" evidence="10">
    <location>
        <begin position="201"/>
        <end position="222"/>
    </location>
</feature>
<keyword evidence="13" id="KW-1185">Reference proteome</keyword>
<dbReference type="Pfam" id="PF07885">
    <property type="entry name" value="Ion_trans_2"/>
    <property type="match status" value="2"/>
</dbReference>
<protein>
    <recommendedName>
        <fullName evidence="11">Potassium channel domain-containing protein</fullName>
    </recommendedName>
</protein>
<gene>
    <name evidence="12" type="ORF">CYNAS_LOCUS5333</name>
</gene>
<feature type="domain" description="Potassium channel" evidence="11">
    <location>
        <begin position="196"/>
        <end position="256"/>
    </location>
</feature>
<evidence type="ECO:0000256" key="4">
    <source>
        <dbReference type="ARBA" id="ARBA00022989"/>
    </source>
</evidence>
<dbReference type="GO" id="GO:0022841">
    <property type="term" value="F:potassium ion leak channel activity"/>
    <property type="evidence" value="ECO:0007669"/>
    <property type="project" value="TreeGrafter"/>
</dbReference>
<organism evidence="12 13">
    <name type="scientific">Cylicocyclus nassatus</name>
    <name type="common">Nematode worm</name>
    <dbReference type="NCBI Taxonomy" id="53992"/>
    <lineage>
        <taxon>Eukaryota</taxon>
        <taxon>Metazoa</taxon>
        <taxon>Ecdysozoa</taxon>
        <taxon>Nematoda</taxon>
        <taxon>Chromadorea</taxon>
        <taxon>Rhabditida</taxon>
        <taxon>Rhabditina</taxon>
        <taxon>Rhabditomorpha</taxon>
        <taxon>Strongyloidea</taxon>
        <taxon>Strongylidae</taxon>
        <taxon>Cylicocyclus</taxon>
    </lineage>
</organism>
<comment type="caution">
    <text evidence="12">The sequence shown here is derived from an EMBL/GenBank/DDBJ whole genome shotgun (WGS) entry which is preliminary data.</text>
</comment>
<evidence type="ECO:0000256" key="1">
    <source>
        <dbReference type="ARBA" id="ARBA00004141"/>
    </source>
</evidence>
<dbReference type="SUPFAM" id="SSF81324">
    <property type="entry name" value="Voltage-gated potassium channels"/>
    <property type="match status" value="2"/>
</dbReference>
<evidence type="ECO:0000256" key="3">
    <source>
        <dbReference type="ARBA" id="ARBA00022692"/>
    </source>
</evidence>
<name>A0AA36GIN3_CYLNA</name>
<evidence type="ECO:0000256" key="7">
    <source>
        <dbReference type="ARBA" id="ARBA00023303"/>
    </source>
</evidence>
<dbReference type="AlphaFoldDB" id="A0AA36GIN3"/>
<feature type="transmembrane region" description="Helical" evidence="10">
    <location>
        <begin position="234"/>
        <end position="255"/>
    </location>
</feature>
<evidence type="ECO:0000259" key="11">
    <source>
        <dbReference type="Pfam" id="PF07885"/>
    </source>
</evidence>
<comment type="subcellular location">
    <subcellularLocation>
        <location evidence="1">Membrane</location>
        <topology evidence="1">Multi-pass membrane protein</topology>
    </subcellularLocation>
</comment>
<dbReference type="GO" id="GO:0030322">
    <property type="term" value="P:stabilization of membrane potential"/>
    <property type="evidence" value="ECO:0007669"/>
    <property type="project" value="TreeGrafter"/>
</dbReference>
<sequence length="440" mass="47952">MPPPGTSRFLAEQLSALRIVEPTPFPFRPVNNEDVDEKLNDGSAESRCLVNNTAAHWHLKDIIMNQVRFATSTMTRRPAIAEGMDLAGGGPGDDEEGTSFRSRLRLALPHIALISTTLLYVFVGSLVFAAIERPHELDRRNEHVKAIRKAEEAIKAYDMESDPHNETALQLIDHLTEVTFLAFEAGLKPSDLRNSSFNSRWSLASSLFFTTTVLTSIGYGHLIPISPEGQILCMFYAILGIPLTLITIADVAKFLADFLGRPGDSPLGEVSGSRRLTVLLSLFGYMTLAAWVFTFYESGWSFLDSFYFCLISLMTVGFGDLYPQGDMEYMLASIVFLFVGLVLTTLAVDVMGSACIERIHSIGRGLDAMALLRALKSAKGVIGNKSTAAPPPPLWFAFVPKDAAAIPYIDDADAARAVAARENSTAKGSAKGPNGAKPRR</sequence>
<comment type="similarity">
    <text evidence="8">Belongs to the two pore domain potassium channel (TC 1.A.1.8) family.</text>
</comment>
<feature type="transmembrane region" description="Helical" evidence="10">
    <location>
        <begin position="302"/>
        <end position="322"/>
    </location>
</feature>
<evidence type="ECO:0000313" key="13">
    <source>
        <dbReference type="Proteomes" id="UP001176961"/>
    </source>
</evidence>
<dbReference type="Gene3D" id="1.10.287.70">
    <property type="match status" value="1"/>
</dbReference>
<dbReference type="GO" id="GO:0005886">
    <property type="term" value="C:plasma membrane"/>
    <property type="evidence" value="ECO:0007669"/>
    <property type="project" value="TreeGrafter"/>
</dbReference>
<feature type="region of interest" description="Disordered" evidence="9">
    <location>
        <begin position="420"/>
        <end position="440"/>
    </location>
</feature>
<feature type="transmembrane region" description="Helical" evidence="10">
    <location>
        <begin position="329"/>
        <end position="348"/>
    </location>
</feature>